<evidence type="ECO:0000313" key="2">
    <source>
        <dbReference type="EMBL" id="MDH7640813.1"/>
    </source>
</evidence>
<evidence type="ECO:0000256" key="1">
    <source>
        <dbReference type="SAM" id="SignalP"/>
    </source>
</evidence>
<keyword evidence="1" id="KW-0732">Signal</keyword>
<feature type="chain" id="PRO_5046193658" evidence="1">
    <location>
        <begin position="23"/>
        <end position="94"/>
    </location>
</feature>
<feature type="signal peptide" evidence="1">
    <location>
        <begin position="1"/>
        <end position="22"/>
    </location>
</feature>
<protein>
    <submittedName>
        <fullName evidence="2">Uncharacterized protein</fullName>
    </submittedName>
</protein>
<name>A0ABT6N6S1_9SPHN</name>
<reference evidence="2" key="1">
    <citation type="submission" date="2023-04" db="EMBL/GenBank/DDBJ databases">
        <title>Sphingomonas sp. MAHUQ-71 isolated from rice field.</title>
        <authorList>
            <person name="Huq M.A."/>
        </authorList>
    </citation>
    <scope>NUCLEOTIDE SEQUENCE</scope>
    <source>
        <strain evidence="2">MAHUQ-71</strain>
    </source>
</reference>
<dbReference type="RefSeq" id="WP_281046164.1">
    <property type="nucleotide sequence ID" value="NZ_JARYGZ010000004.1"/>
</dbReference>
<accession>A0ABT6N6S1</accession>
<proteinExistence type="predicted"/>
<dbReference type="Proteomes" id="UP001160625">
    <property type="component" value="Unassembled WGS sequence"/>
</dbReference>
<dbReference type="EMBL" id="JARYGZ010000004">
    <property type="protein sequence ID" value="MDH7640813.1"/>
    <property type="molecule type" value="Genomic_DNA"/>
</dbReference>
<organism evidence="2 3">
    <name type="scientific">Sphingomonas oryzagri</name>
    <dbReference type="NCBI Taxonomy" id="3042314"/>
    <lineage>
        <taxon>Bacteria</taxon>
        <taxon>Pseudomonadati</taxon>
        <taxon>Pseudomonadota</taxon>
        <taxon>Alphaproteobacteria</taxon>
        <taxon>Sphingomonadales</taxon>
        <taxon>Sphingomonadaceae</taxon>
        <taxon>Sphingomonas</taxon>
    </lineage>
</organism>
<gene>
    <name evidence="2" type="ORF">QGN17_18920</name>
</gene>
<sequence>MRLSNLVAGAAAIMIISGSAGAAVRPAVGVASLQPTQMAGSRIGAPASGARAHLAGGGAGLAIVGVAAVGIGVAVADAAGAFKDDDHHLNPVSP</sequence>
<keyword evidence="3" id="KW-1185">Reference proteome</keyword>
<comment type="caution">
    <text evidence="2">The sequence shown here is derived from an EMBL/GenBank/DDBJ whole genome shotgun (WGS) entry which is preliminary data.</text>
</comment>
<evidence type="ECO:0000313" key="3">
    <source>
        <dbReference type="Proteomes" id="UP001160625"/>
    </source>
</evidence>